<proteinExistence type="predicted"/>
<protein>
    <submittedName>
        <fullName evidence="1">Uncharacterized protein</fullName>
    </submittedName>
</protein>
<organism evidence="1 2">
    <name type="scientific">Fusobacterium necrophorum subsp. funduliforme B35</name>
    <dbReference type="NCBI Taxonomy" id="1226633"/>
    <lineage>
        <taxon>Bacteria</taxon>
        <taxon>Fusobacteriati</taxon>
        <taxon>Fusobacteriota</taxon>
        <taxon>Fusobacteriia</taxon>
        <taxon>Fusobacteriales</taxon>
        <taxon>Fusobacteriaceae</taxon>
        <taxon>Fusobacterium</taxon>
    </lineage>
</organism>
<evidence type="ECO:0000313" key="2">
    <source>
        <dbReference type="Proteomes" id="UP000031184"/>
    </source>
</evidence>
<accession>A0A0B4E6J8</accession>
<reference evidence="1 2" key="1">
    <citation type="submission" date="2013-08" db="EMBL/GenBank/DDBJ databases">
        <title>An opportunistic ruminal bacterium that causes liver abscesses in cattle.</title>
        <authorList>
            <person name="Benahmed F.H."/>
            <person name="Rasmussen M."/>
            <person name="Harbottle H."/>
            <person name="Soppet D."/>
            <person name="Nagaraja T.G."/>
            <person name="Davidson M."/>
        </authorList>
    </citation>
    <scope>NUCLEOTIDE SEQUENCE [LARGE SCALE GENOMIC DNA]</scope>
    <source>
        <strain evidence="1 2">B35</strain>
    </source>
</reference>
<dbReference type="AlphaFoldDB" id="A0A0B4E6J8"/>
<sequence length="32" mass="3736">MNIETTFAPYLTLEGLLYLYQDFQKSGGKHEK</sequence>
<evidence type="ECO:0000313" key="1">
    <source>
        <dbReference type="EMBL" id="KID49148.1"/>
    </source>
</evidence>
<gene>
    <name evidence="1" type="ORF">C095_06865</name>
</gene>
<comment type="caution">
    <text evidence="1">The sequence shown here is derived from an EMBL/GenBank/DDBJ whole genome shotgun (WGS) entry which is preliminary data.</text>
</comment>
<name>A0A0B4E6J8_9FUSO</name>
<dbReference type="EMBL" id="AUZI01000016">
    <property type="protein sequence ID" value="KID49148.1"/>
    <property type="molecule type" value="Genomic_DNA"/>
</dbReference>
<dbReference type="Proteomes" id="UP000031184">
    <property type="component" value="Unassembled WGS sequence"/>
</dbReference>
<dbReference type="PATRIC" id="fig|1226633.4.peg.1386"/>